<sequence length="80" mass="8395">MVTILAIIVTDASIVIGLVGAICGSAIIYVIPCFLFDAATSKFLSQGDELSYPLEIYLVRGIGFFGVFTMIAGSVATICL</sequence>
<name>A0A812L886_SYMPI</name>
<protein>
    <submittedName>
        <fullName evidence="2">Uncharacterized protein</fullName>
    </submittedName>
</protein>
<dbReference type="EMBL" id="CAJNIZ010004892">
    <property type="protein sequence ID" value="CAE7236962.1"/>
    <property type="molecule type" value="Genomic_DNA"/>
</dbReference>
<keyword evidence="1" id="KW-1133">Transmembrane helix</keyword>
<keyword evidence="3" id="KW-1185">Reference proteome</keyword>
<accession>A0A812L886</accession>
<keyword evidence="1" id="KW-0812">Transmembrane</keyword>
<evidence type="ECO:0000256" key="1">
    <source>
        <dbReference type="SAM" id="Phobius"/>
    </source>
</evidence>
<feature type="transmembrane region" description="Helical" evidence="1">
    <location>
        <begin position="12"/>
        <end position="36"/>
    </location>
</feature>
<feature type="transmembrane region" description="Helical" evidence="1">
    <location>
        <begin position="57"/>
        <end position="78"/>
    </location>
</feature>
<evidence type="ECO:0000313" key="3">
    <source>
        <dbReference type="Proteomes" id="UP000649617"/>
    </source>
</evidence>
<dbReference type="Proteomes" id="UP000649617">
    <property type="component" value="Unassembled WGS sequence"/>
</dbReference>
<dbReference type="OrthoDB" id="28208at2759"/>
<comment type="caution">
    <text evidence="2">The sequence shown here is derived from an EMBL/GenBank/DDBJ whole genome shotgun (WGS) entry which is preliminary data.</text>
</comment>
<organism evidence="2 3">
    <name type="scientific">Symbiodinium pilosum</name>
    <name type="common">Dinoflagellate</name>
    <dbReference type="NCBI Taxonomy" id="2952"/>
    <lineage>
        <taxon>Eukaryota</taxon>
        <taxon>Sar</taxon>
        <taxon>Alveolata</taxon>
        <taxon>Dinophyceae</taxon>
        <taxon>Suessiales</taxon>
        <taxon>Symbiodiniaceae</taxon>
        <taxon>Symbiodinium</taxon>
    </lineage>
</organism>
<reference evidence="2" key="1">
    <citation type="submission" date="2021-02" db="EMBL/GenBank/DDBJ databases">
        <authorList>
            <person name="Dougan E. K."/>
            <person name="Rhodes N."/>
            <person name="Thang M."/>
            <person name="Chan C."/>
        </authorList>
    </citation>
    <scope>NUCLEOTIDE SEQUENCE</scope>
</reference>
<gene>
    <name evidence="2" type="ORF">SPIL2461_LOCUS3885</name>
</gene>
<proteinExistence type="predicted"/>
<keyword evidence="1" id="KW-0472">Membrane</keyword>
<dbReference type="AlphaFoldDB" id="A0A812L886"/>
<evidence type="ECO:0000313" key="2">
    <source>
        <dbReference type="EMBL" id="CAE7236962.1"/>
    </source>
</evidence>